<name>A0A0F9JAA5_9ZZZZ</name>
<accession>A0A0F9JAA5</accession>
<reference evidence="2" key="1">
    <citation type="journal article" date="2015" name="Nature">
        <title>Complex archaea that bridge the gap between prokaryotes and eukaryotes.</title>
        <authorList>
            <person name="Spang A."/>
            <person name="Saw J.H."/>
            <person name="Jorgensen S.L."/>
            <person name="Zaremba-Niedzwiedzka K."/>
            <person name="Martijn J."/>
            <person name="Lind A.E."/>
            <person name="van Eijk R."/>
            <person name="Schleper C."/>
            <person name="Guy L."/>
            <person name="Ettema T.J."/>
        </authorList>
    </citation>
    <scope>NUCLEOTIDE SEQUENCE</scope>
</reference>
<comment type="caution">
    <text evidence="2">The sequence shown here is derived from an EMBL/GenBank/DDBJ whole genome shotgun (WGS) entry which is preliminary data.</text>
</comment>
<organism evidence="2">
    <name type="scientific">marine sediment metagenome</name>
    <dbReference type="NCBI Taxonomy" id="412755"/>
    <lineage>
        <taxon>unclassified sequences</taxon>
        <taxon>metagenomes</taxon>
        <taxon>ecological metagenomes</taxon>
    </lineage>
</organism>
<feature type="non-terminal residue" evidence="2">
    <location>
        <position position="303"/>
    </location>
</feature>
<evidence type="ECO:0000313" key="2">
    <source>
        <dbReference type="EMBL" id="KKM66498.1"/>
    </source>
</evidence>
<keyword evidence="1" id="KW-0812">Transmembrane</keyword>
<evidence type="ECO:0008006" key="3">
    <source>
        <dbReference type="Google" id="ProtNLM"/>
    </source>
</evidence>
<feature type="transmembrane region" description="Helical" evidence="1">
    <location>
        <begin position="7"/>
        <end position="29"/>
    </location>
</feature>
<evidence type="ECO:0000256" key="1">
    <source>
        <dbReference type="SAM" id="Phobius"/>
    </source>
</evidence>
<dbReference type="Gene3D" id="3.40.50.2300">
    <property type="match status" value="1"/>
</dbReference>
<dbReference type="InterPro" id="IPR028082">
    <property type="entry name" value="Peripla_BP_I"/>
</dbReference>
<sequence>METGTKRIVAIVLIVVIGIGIGVGAWVFLSQPESKIKYPGAPSSRPNTIVIGFTGDLGEIQGDGNYEGGYFAAKTINEAGGFEVGGETYYIGVAKEDTDESNPALVTSRGVAAARRLIYDREVDFGIGGFRSEALLAYVEEFMDAEMIFIDTGASTDIFCQNVRDDYANYRWFFRFMPINSTSLGGQIFNTLGTYLPPLDQAYPNHDILQVGILAEDLTWTAGLVGGIVYYLPLIANGTSMALYGVPMAVEVLTPILYDVSLSAADMNTHLQTLASQGADFVIPLISAQGGVLMMQQYSQYEY</sequence>
<dbReference type="PANTHER" id="PTHR30483">
    <property type="entry name" value="LEUCINE-SPECIFIC-BINDING PROTEIN"/>
    <property type="match status" value="1"/>
</dbReference>
<dbReference type="EMBL" id="LAZR01010520">
    <property type="protein sequence ID" value="KKM66498.1"/>
    <property type="molecule type" value="Genomic_DNA"/>
</dbReference>
<dbReference type="SUPFAM" id="SSF53822">
    <property type="entry name" value="Periplasmic binding protein-like I"/>
    <property type="match status" value="1"/>
</dbReference>
<proteinExistence type="predicted"/>
<dbReference type="AlphaFoldDB" id="A0A0F9JAA5"/>
<protein>
    <recommendedName>
        <fullName evidence="3">Leucine-binding protein domain-containing protein</fullName>
    </recommendedName>
</protein>
<gene>
    <name evidence="2" type="ORF">LCGC14_1480550</name>
</gene>
<dbReference type="InterPro" id="IPR051010">
    <property type="entry name" value="BCAA_transport"/>
</dbReference>
<keyword evidence="1" id="KW-1133">Transmembrane helix</keyword>
<keyword evidence="1" id="KW-0472">Membrane</keyword>
<dbReference type="PANTHER" id="PTHR30483:SF6">
    <property type="entry name" value="PERIPLASMIC BINDING PROTEIN OF ABC TRANSPORTER FOR NATURAL AMINO ACIDS"/>
    <property type="match status" value="1"/>
</dbReference>